<evidence type="ECO:0000256" key="4">
    <source>
        <dbReference type="ARBA" id="ARBA00022963"/>
    </source>
</evidence>
<accession>A0A0P1ASW7</accession>
<evidence type="ECO:0000313" key="11">
    <source>
        <dbReference type="EMBL" id="CEG44604.1"/>
    </source>
</evidence>
<keyword evidence="5" id="KW-0443">Lipid metabolism</keyword>
<dbReference type="OrthoDB" id="9974421at2759"/>
<evidence type="ECO:0000256" key="6">
    <source>
        <dbReference type="ARBA" id="ARBA00023180"/>
    </source>
</evidence>
<dbReference type="InterPro" id="IPR006693">
    <property type="entry name" value="AB_hydrolase_lipase"/>
</dbReference>
<name>A0A0P1ASW7_PLAHL</name>
<dbReference type="FunFam" id="3.40.50.1820:FF:000057">
    <property type="entry name" value="Lipase"/>
    <property type="match status" value="1"/>
</dbReference>
<evidence type="ECO:0000256" key="2">
    <source>
        <dbReference type="ARBA" id="ARBA00022729"/>
    </source>
</evidence>
<evidence type="ECO:0000256" key="9">
    <source>
        <dbReference type="SAM" id="SignalP"/>
    </source>
</evidence>
<dbReference type="AlphaFoldDB" id="A0A0P1ASW7"/>
<evidence type="ECO:0000256" key="3">
    <source>
        <dbReference type="ARBA" id="ARBA00022801"/>
    </source>
</evidence>
<comment type="similarity">
    <text evidence="1 7">Belongs to the AB hydrolase superfamily. Lipase family.</text>
</comment>
<dbReference type="PIRSF" id="PIRSF000862">
    <property type="entry name" value="Steryl_ester_lip"/>
    <property type="match status" value="1"/>
</dbReference>
<dbReference type="Proteomes" id="UP000054928">
    <property type="component" value="Unassembled WGS sequence"/>
</dbReference>
<dbReference type="Gene3D" id="3.40.50.1820">
    <property type="entry name" value="alpha/beta hydrolase"/>
    <property type="match status" value="2"/>
</dbReference>
<feature type="domain" description="Partial AB-hydrolase lipase" evidence="10">
    <location>
        <begin position="35"/>
        <end position="99"/>
    </location>
</feature>
<dbReference type="InterPro" id="IPR025483">
    <property type="entry name" value="Lipase_euk"/>
</dbReference>
<protein>
    <recommendedName>
        <fullName evidence="7">Lipase</fullName>
    </recommendedName>
</protein>
<evidence type="ECO:0000256" key="8">
    <source>
        <dbReference type="PIRSR" id="PIRSR000862-1"/>
    </source>
</evidence>
<keyword evidence="4 7" id="KW-0442">Lipid degradation</keyword>
<feature type="active site" description="Charge relay system" evidence="8">
    <location>
        <position position="338"/>
    </location>
</feature>
<dbReference type="PANTHER" id="PTHR11005">
    <property type="entry name" value="LYSOSOMAL ACID LIPASE-RELATED"/>
    <property type="match status" value="1"/>
</dbReference>
<feature type="active site" description="Charge relay system" evidence="8">
    <location>
        <position position="308"/>
    </location>
</feature>
<dbReference type="GeneID" id="36396007"/>
<dbReference type="GO" id="GO:0016788">
    <property type="term" value="F:hydrolase activity, acting on ester bonds"/>
    <property type="evidence" value="ECO:0007669"/>
    <property type="project" value="InterPro"/>
</dbReference>
<evidence type="ECO:0000259" key="10">
    <source>
        <dbReference type="Pfam" id="PF04083"/>
    </source>
</evidence>
<reference evidence="12" key="1">
    <citation type="submission" date="2014-09" db="EMBL/GenBank/DDBJ databases">
        <authorList>
            <person name="Sharma Rahul"/>
            <person name="Thines Marco"/>
        </authorList>
    </citation>
    <scope>NUCLEOTIDE SEQUENCE [LARGE SCALE GENOMIC DNA]</scope>
</reference>
<dbReference type="STRING" id="4781.A0A0P1ASW7"/>
<feature type="signal peptide" evidence="9">
    <location>
        <begin position="1"/>
        <end position="20"/>
    </location>
</feature>
<keyword evidence="2 9" id="KW-0732">Signal</keyword>
<proteinExistence type="inferred from homology"/>
<feature type="chain" id="PRO_5006058904" description="Lipase" evidence="9">
    <location>
        <begin position="21"/>
        <end position="368"/>
    </location>
</feature>
<organism evidence="11 12">
    <name type="scientific">Plasmopara halstedii</name>
    <name type="common">Downy mildew of sunflower</name>
    <dbReference type="NCBI Taxonomy" id="4781"/>
    <lineage>
        <taxon>Eukaryota</taxon>
        <taxon>Sar</taxon>
        <taxon>Stramenopiles</taxon>
        <taxon>Oomycota</taxon>
        <taxon>Peronosporomycetes</taxon>
        <taxon>Peronosporales</taxon>
        <taxon>Peronosporaceae</taxon>
        <taxon>Plasmopara</taxon>
    </lineage>
</organism>
<dbReference type="EMBL" id="CCYD01001204">
    <property type="protein sequence ID" value="CEG44604.1"/>
    <property type="molecule type" value="Genomic_DNA"/>
</dbReference>
<evidence type="ECO:0000313" key="12">
    <source>
        <dbReference type="Proteomes" id="UP000054928"/>
    </source>
</evidence>
<dbReference type="RefSeq" id="XP_024580973.1">
    <property type="nucleotide sequence ID" value="XM_024730724.1"/>
</dbReference>
<keyword evidence="12" id="KW-1185">Reference proteome</keyword>
<dbReference type="GO" id="GO:0016042">
    <property type="term" value="P:lipid catabolic process"/>
    <property type="evidence" value="ECO:0007669"/>
    <property type="project" value="UniProtKB-KW"/>
</dbReference>
<dbReference type="Pfam" id="PF04083">
    <property type="entry name" value="Abhydro_lipase"/>
    <property type="match status" value="1"/>
</dbReference>
<feature type="active site" description="Nucleophile" evidence="8">
    <location>
        <position position="174"/>
    </location>
</feature>
<evidence type="ECO:0000256" key="7">
    <source>
        <dbReference type="PIRNR" id="PIRNR000862"/>
    </source>
</evidence>
<dbReference type="InterPro" id="IPR029058">
    <property type="entry name" value="AB_hydrolase_fold"/>
</dbReference>
<sequence length="368" mass="41607">MTTTLSFLMLMMLRFQLVTSISMVPDDPDYGLNVMELITKRGYAVEEHKFSTADNYILTMYRLPKTHKETQENIPAASKKSAVYLVHGLLDSSFTFECNFRNQSLAFILADAGYDVWLDNNGTTWSNEHTTYAIDSDEYWNFSWQEMALYDMPAMIQFVLNTTGQSTLSYVGHSEGTMQAFAGFSVNQELAQKVSYFGALSPVAYLGHMTSPVLKGQLASFECTLIVYIGHTPAGTSVKNMAHFAQGIRDNTFRYYDYGCQCVRAFGLQNCPGLFCRNKEVYGTFDPPTFNLSAIRYPRMGFYVGTDDWITTDSDVTQLYAELKNAEIVANHSVQYSHVDFTWGYNANEVIYQSLLTHIAKYTGVGYD</sequence>
<keyword evidence="3 7" id="KW-0378">Hydrolase</keyword>
<evidence type="ECO:0000256" key="5">
    <source>
        <dbReference type="ARBA" id="ARBA00023098"/>
    </source>
</evidence>
<keyword evidence="6" id="KW-0325">Glycoprotein</keyword>
<dbReference type="OMA" id="YACEEHT"/>
<evidence type="ECO:0000256" key="1">
    <source>
        <dbReference type="ARBA" id="ARBA00010701"/>
    </source>
</evidence>
<dbReference type="SUPFAM" id="SSF53474">
    <property type="entry name" value="alpha/beta-Hydrolases"/>
    <property type="match status" value="1"/>
</dbReference>